<keyword evidence="1 4" id="KW-0378">Hydrolase</keyword>
<dbReference type="InterPro" id="IPR050272">
    <property type="entry name" value="Isochorismatase-like_hydrls"/>
</dbReference>
<proteinExistence type="predicted"/>
<evidence type="ECO:0000313" key="4">
    <source>
        <dbReference type="EMBL" id="MCP1374740.1"/>
    </source>
</evidence>
<evidence type="ECO:0000256" key="2">
    <source>
        <dbReference type="SAM" id="MobiDB-lite"/>
    </source>
</evidence>
<gene>
    <name evidence="4" type="ORF">NC595_11775</name>
</gene>
<dbReference type="PANTHER" id="PTHR43540:SF1">
    <property type="entry name" value="ISOCHORISMATASE HYDROLASE"/>
    <property type="match status" value="1"/>
</dbReference>
<name>A0ABT1FBJ4_9GAMM</name>
<dbReference type="SUPFAM" id="SSF52499">
    <property type="entry name" value="Isochorismatase-like hydrolases"/>
    <property type="match status" value="1"/>
</dbReference>
<dbReference type="CDD" id="cd01014">
    <property type="entry name" value="nicotinamidase_related"/>
    <property type="match status" value="1"/>
</dbReference>
<sequence>MILPRKTALIVIDVQQGFNDPRWGARNNPGAEANIARLLAAFRAKGRPVIHVQHDSAAPDGAFRPGTPGHRPKPEAMPREGEAVYRKSVNSAFIGTTLEHDLRDAGIEGLVIVGLTTNHCVSTTTRMAGNFGFTTSIVADATATFERMGMDGTMRPAGEVHASALSDLREEFAAVVDTDAVIAVV</sequence>
<protein>
    <submittedName>
        <fullName evidence="4">Cysteine hydrolase</fullName>
    </submittedName>
</protein>
<dbReference type="RefSeq" id="WP_253566651.1">
    <property type="nucleotide sequence ID" value="NZ_JAMZEK010000002.1"/>
</dbReference>
<comment type="caution">
    <text evidence="4">The sequence shown here is derived from an EMBL/GenBank/DDBJ whole genome shotgun (WGS) entry which is preliminary data.</text>
</comment>
<dbReference type="Proteomes" id="UP001204615">
    <property type="component" value="Unassembled WGS sequence"/>
</dbReference>
<dbReference type="Pfam" id="PF00857">
    <property type="entry name" value="Isochorismatase"/>
    <property type="match status" value="1"/>
</dbReference>
<evidence type="ECO:0000259" key="3">
    <source>
        <dbReference type="Pfam" id="PF00857"/>
    </source>
</evidence>
<keyword evidence="5" id="KW-1185">Reference proteome</keyword>
<dbReference type="EMBL" id="JAMZEK010000002">
    <property type="protein sequence ID" value="MCP1374740.1"/>
    <property type="molecule type" value="Genomic_DNA"/>
</dbReference>
<dbReference type="InterPro" id="IPR000868">
    <property type="entry name" value="Isochorismatase-like_dom"/>
</dbReference>
<organism evidence="4 5">
    <name type="scientific">Dyella lutea</name>
    <dbReference type="NCBI Taxonomy" id="2950441"/>
    <lineage>
        <taxon>Bacteria</taxon>
        <taxon>Pseudomonadati</taxon>
        <taxon>Pseudomonadota</taxon>
        <taxon>Gammaproteobacteria</taxon>
        <taxon>Lysobacterales</taxon>
        <taxon>Rhodanobacteraceae</taxon>
        <taxon>Dyella</taxon>
    </lineage>
</organism>
<dbReference type="PANTHER" id="PTHR43540">
    <property type="entry name" value="PEROXYUREIDOACRYLATE/UREIDOACRYLATE AMIDOHYDROLASE-RELATED"/>
    <property type="match status" value="1"/>
</dbReference>
<evidence type="ECO:0000256" key="1">
    <source>
        <dbReference type="ARBA" id="ARBA00022801"/>
    </source>
</evidence>
<reference evidence="4 5" key="1">
    <citation type="submission" date="2022-06" db="EMBL/GenBank/DDBJ databases">
        <title>Dyella sp. Sa strain:Sa Genome sequencing.</title>
        <authorList>
            <person name="Park S."/>
        </authorList>
    </citation>
    <scope>NUCLEOTIDE SEQUENCE [LARGE SCALE GENOMIC DNA]</scope>
    <source>
        <strain evidence="4 5">Sa</strain>
    </source>
</reference>
<dbReference type="InterPro" id="IPR036380">
    <property type="entry name" value="Isochorismatase-like_sf"/>
</dbReference>
<feature type="domain" description="Isochorismatase-like" evidence="3">
    <location>
        <begin position="7"/>
        <end position="179"/>
    </location>
</feature>
<evidence type="ECO:0000313" key="5">
    <source>
        <dbReference type="Proteomes" id="UP001204615"/>
    </source>
</evidence>
<accession>A0ABT1FBJ4</accession>
<dbReference type="GO" id="GO:0016787">
    <property type="term" value="F:hydrolase activity"/>
    <property type="evidence" value="ECO:0007669"/>
    <property type="project" value="UniProtKB-KW"/>
</dbReference>
<dbReference type="Gene3D" id="3.40.50.850">
    <property type="entry name" value="Isochorismatase-like"/>
    <property type="match status" value="1"/>
</dbReference>
<feature type="region of interest" description="Disordered" evidence="2">
    <location>
        <begin position="56"/>
        <end position="79"/>
    </location>
</feature>